<evidence type="ECO:0000256" key="3">
    <source>
        <dbReference type="ARBA" id="ARBA00022617"/>
    </source>
</evidence>
<evidence type="ECO:0000256" key="2">
    <source>
        <dbReference type="ARBA" id="ARBA00022559"/>
    </source>
</evidence>
<dbReference type="RefSeq" id="XP_047766341.1">
    <property type="nucleotide sequence ID" value="XM_047908033.1"/>
</dbReference>
<comment type="similarity">
    <text evidence="7">Belongs to the chloroperoxidase family.</text>
</comment>
<dbReference type="InterPro" id="IPR036851">
    <property type="entry name" value="Chloroperoxidase-like_sf"/>
</dbReference>
<protein>
    <submittedName>
        <fullName evidence="9">Sterigmatocystin biosynthesis peroxidase stcC</fullName>
    </submittedName>
</protein>
<dbReference type="EMBL" id="CP090171">
    <property type="protein sequence ID" value="UJO21975.1"/>
    <property type="molecule type" value="Genomic_DNA"/>
</dbReference>
<dbReference type="GO" id="GO:0004601">
    <property type="term" value="F:peroxidase activity"/>
    <property type="evidence" value="ECO:0007669"/>
    <property type="project" value="UniProtKB-KW"/>
</dbReference>
<dbReference type="KEGG" id="ffu:CLAFUR5_08885"/>
<comment type="cofactor">
    <cofactor evidence="1">
        <name>heme b</name>
        <dbReference type="ChEBI" id="CHEBI:60344"/>
    </cofactor>
</comment>
<evidence type="ECO:0000313" key="9">
    <source>
        <dbReference type="EMBL" id="UJO21975.1"/>
    </source>
</evidence>
<dbReference type="AlphaFoldDB" id="A0A9Q8PGB3"/>
<keyword evidence="2 9" id="KW-0575">Peroxidase</keyword>
<proteinExistence type="inferred from homology"/>
<name>A0A9Q8PGB3_PASFU</name>
<evidence type="ECO:0000256" key="7">
    <source>
        <dbReference type="ARBA" id="ARBA00025795"/>
    </source>
</evidence>
<evidence type="ECO:0000256" key="5">
    <source>
        <dbReference type="ARBA" id="ARBA00023002"/>
    </source>
</evidence>
<organism evidence="9 10">
    <name type="scientific">Passalora fulva</name>
    <name type="common">Tomato leaf mold</name>
    <name type="synonym">Cladosporium fulvum</name>
    <dbReference type="NCBI Taxonomy" id="5499"/>
    <lineage>
        <taxon>Eukaryota</taxon>
        <taxon>Fungi</taxon>
        <taxon>Dikarya</taxon>
        <taxon>Ascomycota</taxon>
        <taxon>Pezizomycotina</taxon>
        <taxon>Dothideomycetes</taxon>
        <taxon>Dothideomycetidae</taxon>
        <taxon>Mycosphaerellales</taxon>
        <taxon>Mycosphaerellaceae</taxon>
        <taxon>Fulvia</taxon>
    </lineage>
</organism>
<keyword evidence="3" id="KW-0349">Heme</keyword>
<sequence>MQLSLITAARELLWPNTSPSKALINGEVEHEYIRGNIQDRSPCPGLNALANHGYLPRDGRGLTIAQVEEACMRGVHQSKALSSAVARPLKQIVRSDGTFDLIDLRRHNVIEHDASLTRLDARQGDNYTFQPAMLQSMFDDAHGGPVTVESLAKSYNRRKKERKADGGVAVPLDLRFVNIIQTVSFLNSADTNGKLSDDMMRVFYEEERIPEVVLNNQHTRTLIGLLGYAFKLIYFVVVGS</sequence>
<dbReference type="PANTHER" id="PTHR33577:SF18">
    <property type="entry name" value="HEME HALOPEROXIDASE FAMILY PROFILE DOMAIN-CONTAINING PROTEIN"/>
    <property type="match status" value="1"/>
</dbReference>
<evidence type="ECO:0000313" key="10">
    <source>
        <dbReference type="Proteomes" id="UP000756132"/>
    </source>
</evidence>
<keyword evidence="5" id="KW-0560">Oxidoreductase</keyword>
<dbReference type="Gene3D" id="1.10.489.10">
    <property type="entry name" value="Chloroperoxidase-like"/>
    <property type="match status" value="1"/>
</dbReference>
<accession>A0A9Q8PGB3</accession>
<reference evidence="9" key="1">
    <citation type="submission" date="2021-12" db="EMBL/GenBank/DDBJ databases">
        <authorList>
            <person name="Zaccaron A."/>
            <person name="Stergiopoulos I."/>
        </authorList>
    </citation>
    <scope>NUCLEOTIDE SEQUENCE</scope>
    <source>
        <strain evidence="9">Race5_Kim</strain>
    </source>
</reference>
<dbReference type="GeneID" id="71988763"/>
<dbReference type="InterPro" id="IPR000028">
    <property type="entry name" value="Chloroperoxidase"/>
</dbReference>
<dbReference type="GO" id="GO:0046872">
    <property type="term" value="F:metal ion binding"/>
    <property type="evidence" value="ECO:0007669"/>
    <property type="project" value="UniProtKB-KW"/>
</dbReference>
<reference evidence="9" key="2">
    <citation type="journal article" date="2022" name="Microb. Genom.">
        <title>A chromosome-scale genome assembly of the tomato pathogen Cladosporium fulvum reveals a compartmentalized genome architecture and the presence of a dispensable chromosome.</title>
        <authorList>
            <person name="Zaccaron A.Z."/>
            <person name="Chen L.H."/>
            <person name="Samaras A."/>
            <person name="Stergiopoulos I."/>
        </authorList>
    </citation>
    <scope>NUCLEOTIDE SEQUENCE</scope>
    <source>
        <strain evidence="9">Race5_Kim</strain>
    </source>
</reference>
<keyword evidence="10" id="KW-1185">Reference proteome</keyword>
<dbReference type="PROSITE" id="PS51405">
    <property type="entry name" value="HEME_HALOPEROXIDASE"/>
    <property type="match status" value="1"/>
</dbReference>
<dbReference type="SUPFAM" id="SSF47571">
    <property type="entry name" value="Cloroperoxidase"/>
    <property type="match status" value="1"/>
</dbReference>
<evidence type="ECO:0000259" key="8">
    <source>
        <dbReference type="PROSITE" id="PS51405"/>
    </source>
</evidence>
<dbReference type="Proteomes" id="UP000756132">
    <property type="component" value="Chromosome 9"/>
</dbReference>
<feature type="domain" description="Heme haloperoxidase family profile" evidence="8">
    <location>
        <begin position="28"/>
        <end position="231"/>
    </location>
</feature>
<keyword evidence="4" id="KW-0479">Metal-binding</keyword>
<evidence type="ECO:0000256" key="6">
    <source>
        <dbReference type="ARBA" id="ARBA00023004"/>
    </source>
</evidence>
<dbReference type="PANTHER" id="PTHR33577">
    <property type="entry name" value="STERIGMATOCYSTIN BIOSYNTHESIS PEROXIDASE STCC-RELATED"/>
    <property type="match status" value="1"/>
</dbReference>
<keyword evidence="6" id="KW-0408">Iron</keyword>
<evidence type="ECO:0000256" key="1">
    <source>
        <dbReference type="ARBA" id="ARBA00001970"/>
    </source>
</evidence>
<gene>
    <name evidence="9" type="ORF">CLAFUR5_08885</name>
</gene>
<dbReference type="OMA" id="TFQPAML"/>
<dbReference type="OrthoDB" id="407298at2759"/>
<evidence type="ECO:0000256" key="4">
    <source>
        <dbReference type="ARBA" id="ARBA00022723"/>
    </source>
</evidence>
<dbReference type="Pfam" id="PF01328">
    <property type="entry name" value="Peroxidase_2"/>
    <property type="match status" value="1"/>
</dbReference>